<accession>A0A9D4CE14</accession>
<name>A0A9D4CE14_DREPO</name>
<dbReference type="EMBL" id="JAIWYP010000013">
    <property type="protein sequence ID" value="KAH3722185.1"/>
    <property type="molecule type" value="Genomic_DNA"/>
</dbReference>
<evidence type="ECO:0000313" key="3">
    <source>
        <dbReference type="Proteomes" id="UP000828390"/>
    </source>
</evidence>
<comment type="caution">
    <text evidence="2">The sequence shown here is derived from an EMBL/GenBank/DDBJ whole genome shotgun (WGS) entry which is preliminary data.</text>
</comment>
<feature type="compositionally biased region" description="Polar residues" evidence="1">
    <location>
        <begin position="194"/>
        <end position="218"/>
    </location>
</feature>
<feature type="compositionally biased region" description="Basic and acidic residues" evidence="1">
    <location>
        <begin position="1"/>
        <end position="10"/>
    </location>
</feature>
<organism evidence="2 3">
    <name type="scientific">Dreissena polymorpha</name>
    <name type="common">Zebra mussel</name>
    <name type="synonym">Mytilus polymorpha</name>
    <dbReference type="NCBI Taxonomy" id="45954"/>
    <lineage>
        <taxon>Eukaryota</taxon>
        <taxon>Metazoa</taxon>
        <taxon>Spiralia</taxon>
        <taxon>Lophotrochozoa</taxon>
        <taxon>Mollusca</taxon>
        <taxon>Bivalvia</taxon>
        <taxon>Autobranchia</taxon>
        <taxon>Heteroconchia</taxon>
        <taxon>Euheterodonta</taxon>
        <taxon>Imparidentia</taxon>
        <taxon>Neoheterodontei</taxon>
        <taxon>Myida</taxon>
        <taxon>Dreissenoidea</taxon>
        <taxon>Dreissenidae</taxon>
        <taxon>Dreissena</taxon>
    </lineage>
</organism>
<feature type="compositionally biased region" description="Low complexity" evidence="1">
    <location>
        <begin position="168"/>
        <end position="178"/>
    </location>
</feature>
<reference evidence="2" key="2">
    <citation type="submission" date="2020-11" db="EMBL/GenBank/DDBJ databases">
        <authorList>
            <person name="McCartney M.A."/>
            <person name="Auch B."/>
            <person name="Kono T."/>
            <person name="Mallez S."/>
            <person name="Becker A."/>
            <person name="Gohl D.M."/>
            <person name="Silverstein K.A.T."/>
            <person name="Koren S."/>
            <person name="Bechman K.B."/>
            <person name="Herman A."/>
            <person name="Abrahante J.E."/>
            <person name="Garbe J."/>
        </authorList>
    </citation>
    <scope>NUCLEOTIDE SEQUENCE</scope>
    <source>
        <strain evidence="2">Duluth1</strain>
        <tissue evidence="2">Whole animal</tissue>
    </source>
</reference>
<keyword evidence="3" id="KW-1185">Reference proteome</keyword>
<proteinExistence type="predicted"/>
<sequence length="303" mass="33947">MSISKNESKLSDNQNESNSDEELRRLNESVQSVRKEKHARRIDNDTNSNIHEILNDFMKSVSSEINELKSEMREHILQTSTQLAEIKDIVCGLKNKHTLCCTDMKNKLKDTTSNSESVKTQMCNLNKGLLKRWQSFSESIKNHMSNILTQQKEAEISLNKIRQTPTSSYAEISNSSSSNVLDAHSTQNKDQRFNTENSNDSSSVGSEIHNTPNKVQRSNQTVIRQTLIIGDSILRGINKSGLKTDADVLTCPGKKLLEIKSNLSGEITSQYKNLIVYAGGNDAASGFARSTLYNDIKSLILYI</sequence>
<evidence type="ECO:0000256" key="1">
    <source>
        <dbReference type="SAM" id="MobiDB-lite"/>
    </source>
</evidence>
<protein>
    <submittedName>
        <fullName evidence="2">Uncharacterized protein</fullName>
    </submittedName>
</protein>
<feature type="region of interest" description="Disordered" evidence="1">
    <location>
        <begin position="1"/>
        <end position="43"/>
    </location>
</feature>
<feature type="region of interest" description="Disordered" evidence="1">
    <location>
        <begin position="168"/>
        <end position="218"/>
    </location>
</feature>
<evidence type="ECO:0000313" key="2">
    <source>
        <dbReference type="EMBL" id="KAH3722185.1"/>
    </source>
</evidence>
<dbReference type="Proteomes" id="UP000828390">
    <property type="component" value="Unassembled WGS sequence"/>
</dbReference>
<reference evidence="2" key="1">
    <citation type="journal article" date="2019" name="bioRxiv">
        <title>The Genome of the Zebra Mussel, Dreissena polymorpha: A Resource for Invasive Species Research.</title>
        <authorList>
            <person name="McCartney M.A."/>
            <person name="Auch B."/>
            <person name="Kono T."/>
            <person name="Mallez S."/>
            <person name="Zhang Y."/>
            <person name="Obille A."/>
            <person name="Becker A."/>
            <person name="Abrahante J.E."/>
            <person name="Garbe J."/>
            <person name="Badalamenti J.P."/>
            <person name="Herman A."/>
            <person name="Mangelson H."/>
            <person name="Liachko I."/>
            <person name="Sullivan S."/>
            <person name="Sone E.D."/>
            <person name="Koren S."/>
            <person name="Silverstein K.A.T."/>
            <person name="Beckman K.B."/>
            <person name="Gohl D.M."/>
        </authorList>
    </citation>
    <scope>NUCLEOTIDE SEQUENCE</scope>
    <source>
        <strain evidence="2">Duluth1</strain>
        <tissue evidence="2">Whole animal</tissue>
    </source>
</reference>
<dbReference type="AlphaFoldDB" id="A0A9D4CE14"/>
<gene>
    <name evidence="2" type="ORF">DPMN_065139</name>
</gene>
<dbReference type="Gene3D" id="3.40.50.12690">
    <property type="match status" value="1"/>
</dbReference>